<dbReference type="EMBL" id="CATKSN020000605">
    <property type="protein sequence ID" value="CAI9149936.1"/>
    <property type="molecule type" value="Genomic_DNA"/>
</dbReference>
<dbReference type="EMBL" id="CATKSN020000605">
    <property type="protein sequence ID" value="CAI9149955.1"/>
    <property type="molecule type" value="Genomic_DNA"/>
</dbReference>
<dbReference type="EMBL" id="CATKSN020000605">
    <property type="protein sequence ID" value="CAI9149941.1"/>
    <property type="molecule type" value="Genomic_DNA"/>
</dbReference>
<gene>
    <name evidence="2" type="ORF">MRATA1EN1_LOCUS31547</name>
    <name evidence="3" type="ORF">MRATA1EN1_LOCUS31548</name>
    <name evidence="4" type="ORF">MRATA1EN1_LOCUS31549</name>
    <name evidence="5" type="ORF">MRATA1EN1_LOCUS31550</name>
    <name evidence="6" type="ORF">MRATA1EN1_LOCUS31551</name>
    <name evidence="7" type="ORF">MRATA1EN1_LOCUS31552</name>
    <name evidence="8" type="ORF">MRATA1EN1_LOCUS31553</name>
    <name evidence="9" type="ORF">MRATA1EN1_LOCUS31554</name>
    <name evidence="10" type="ORF">MRATA1EN1_LOCUS31555</name>
    <name evidence="11" type="ORF">MRATA1EN1_LOCUS31556</name>
    <name evidence="12" type="ORF">MRATA1EN1_LOCUS31557</name>
    <name evidence="13" type="ORF">MRATA1EN1_LOCUS31558</name>
    <name evidence="14" type="ORF">MRATA1EN1_LOCUS31559</name>
    <name evidence="15" type="ORF">MRATA1EN1_LOCUS31560</name>
    <name evidence="16" type="ORF">MRATA1EN1_LOCUS31561</name>
    <name evidence="17" type="ORF">MRATA1EN1_LOCUS31562</name>
    <name evidence="18" type="ORF">MRATA1EN1_LOCUS31563</name>
    <name evidence="19" type="ORF">MRATA1EN1_LOCUS31567</name>
    <name evidence="20" type="ORF">MRATA1EN1_LOCUS31568</name>
    <name evidence="21" type="ORF">MRATA1EN1_LOCUS31569</name>
    <name evidence="22" type="ORF">MRATA1EN1_LOCUS31570</name>
    <name evidence="23" type="ORF">MRATA1EN1_LOCUS31572</name>
    <name evidence="24" type="ORF">MRATA1EN1_LOCUS31573</name>
    <name evidence="25" type="ORF">MRATA1EN1_LOCUS31574</name>
</gene>
<dbReference type="EMBL" id="CATKSN020000605">
    <property type="protein sequence ID" value="CAI9149951.1"/>
    <property type="molecule type" value="Genomic_DNA"/>
</dbReference>
<dbReference type="EMBL" id="CATKSN020000605">
    <property type="protein sequence ID" value="CAI9149954.1"/>
    <property type="molecule type" value="Genomic_DNA"/>
</dbReference>
<dbReference type="EMBL" id="CATKSN020000605">
    <property type="protein sequence ID" value="CAI9149942.1"/>
    <property type="molecule type" value="Genomic_DNA"/>
</dbReference>
<evidence type="ECO:0000313" key="7">
    <source>
        <dbReference type="EMBL" id="CAI9149934.1"/>
    </source>
</evidence>
<accession>A0ABN8XMW7</accession>
<evidence type="ECO:0000313" key="24">
    <source>
        <dbReference type="EMBL" id="CAI9149955.1"/>
    </source>
</evidence>
<evidence type="ECO:0000313" key="5">
    <source>
        <dbReference type="EMBL" id="CAI9149932.1"/>
    </source>
</evidence>
<evidence type="ECO:0000313" key="19">
    <source>
        <dbReference type="EMBL" id="CAI9149949.1"/>
    </source>
</evidence>
<evidence type="ECO:0000313" key="2">
    <source>
        <dbReference type="EMBL" id="CAI9149929.1"/>
    </source>
</evidence>
<evidence type="ECO:0000313" key="6">
    <source>
        <dbReference type="EMBL" id="CAI9149933.1"/>
    </source>
</evidence>
<evidence type="ECO:0000313" key="26">
    <source>
        <dbReference type="Proteomes" id="UP001176941"/>
    </source>
</evidence>
<evidence type="ECO:0000313" key="9">
    <source>
        <dbReference type="EMBL" id="CAI9149936.1"/>
    </source>
</evidence>
<feature type="region of interest" description="Disordered" evidence="1">
    <location>
        <begin position="37"/>
        <end position="84"/>
    </location>
</feature>
<evidence type="ECO:0000313" key="3">
    <source>
        <dbReference type="EMBL" id="CAI9149930.1"/>
    </source>
</evidence>
<reference evidence="18 26" key="1">
    <citation type="submission" date="2023-04" db="EMBL/GenBank/DDBJ databases">
        <authorList>
            <consortium name="ELIXIR-Norway"/>
        </authorList>
    </citation>
    <scope>NUCLEOTIDE SEQUENCE [LARGE SCALE GENOMIC DNA]</scope>
</reference>
<feature type="non-terminal residue" evidence="18">
    <location>
        <position position="1"/>
    </location>
</feature>
<evidence type="ECO:0000313" key="23">
    <source>
        <dbReference type="EMBL" id="CAI9149954.1"/>
    </source>
</evidence>
<dbReference type="EMBL" id="CATKSN020000605">
    <property type="protein sequence ID" value="CAI9149945.1"/>
    <property type="molecule type" value="Genomic_DNA"/>
</dbReference>
<dbReference type="EMBL" id="CATKSN020000605">
    <property type="protein sequence ID" value="CAI9149937.1"/>
    <property type="molecule type" value="Genomic_DNA"/>
</dbReference>
<dbReference type="EMBL" id="CATKSN020000605">
    <property type="protein sequence ID" value="CAI9149938.1"/>
    <property type="molecule type" value="Genomic_DNA"/>
</dbReference>
<evidence type="ECO:0000256" key="1">
    <source>
        <dbReference type="SAM" id="MobiDB-lite"/>
    </source>
</evidence>
<dbReference type="EMBL" id="CATKSN020000605">
    <property type="protein sequence ID" value="CAI9149940.1"/>
    <property type="molecule type" value="Genomic_DNA"/>
</dbReference>
<feature type="compositionally biased region" description="Polar residues" evidence="1">
    <location>
        <begin position="52"/>
        <end position="64"/>
    </location>
</feature>
<evidence type="ECO:0000313" key="22">
    <source>
        <dbReference type="EMBL" id="CAI9149952.1"/>
    </source>
</evidence>
<evidence type="ECO:0000313" key="13">
    <source>
        <dbReference type="EMBL" id="CAI9149940.1"/>
    </source>
</evidence>
<dbReference type="EMBL" id="CATKSN020000605">
    <property type="protein sequence ID" value="CAI9149939.1"/>
    <property type="molecule type" value="Genomic_DNA"/>
</dbReference>
<evidence type="ECO:0000313" key="16">
    <source>
        <dbReference type="EMBL" id="CAI9149943.1"/>
    </source>
</evidence>
<organism evidence="18 26">
    <name type="scientific">Rangifer tarandus platyrhynchus</name>
    <name type="common">Svalbard reindeer</name>
    <dbReference type="NCBI Taxonomy" id="3082113"/>
    <lineage>
        <taxon>Eukaryota</taxon>
        <taxon>Metazoa</taxon>
        <taxon>Chordata</taxon>
        <taxon>Craniata</taxon>
        <taxon>Vertebrata</taxon>
        <taxon>Euteleostomi</taxon>
        <taxon>Mammalia</taxon>
        <taxon>Eutheria</taxon>
        <taxon>Laurasiatheria</taxon>
        <taxon>Artiodactyla</taxon>
        <taxon>Ruminantia</taxon>
        <taxon>Pecora</taxon>
        <taxon>Cervidae</taxon>
        <taxon>Odocoileinae</taxon>
        <taxon>Rangifer</taxon>
    </lineage>
</organism>
<evidence type="ECO:0000313" key="20">
    <source>
        <dbReference type="EMBL" id="CAI9149950.1"/>
    </source>
</evidence>
<dbReference type="EMBL" id="CATKSN020000605">
    <property type="protein sequence ID" value="CAI9149935.1"/>
    <property type="molecule type" value="Genomic_DNA"/>
</dbReference>
<evidence type="ECO:0000313" key="25">
    <source>
        <dbReference type="EMBL" id="CAI9149956.1"/>
    </source>
</evidence>
<proteinExistence type="predicted"/>
<dbReference type="EMBL" id="CATKSN020000605">
    <property type="protein sequence ID" value="CAI9149943.1"/>
    <property type="molecule type" value="Genomic_DNA"/>
</dbReference>
<dbReference type="EMBL" id="CATKSN020000605">
    <property type="protein sequence ID" value="CAI9149950.1"/>
    <property type="molecule type" value="Genomic_DNA"/>
</dbReference>
<evidence type="ECO:0000313" key="11">
    <source>
        <dbReference type="EMBL" id="CAI9149938.1"/>
    </source>
</evidence>
<evidence type="ECO:0000313" key="10">
    <source>
        <dbReference type="EMBL" id="CAI9149937.1"/>
    </source>
</evidence>
<dbReference type="EMBL" id="CATKSN020000605">
    <property type="protein sequence ID" value="CAI9149933.1"/>
    <property type="molecule type" value="Genomic_DNA"/>
</dbReference>
<evidence type="ECO:0000313" key="17">
    <source>
        <dbReference type="EMBL" id="CAI9149944.1"/>
    </source>
</evidence>
<dbReference type="EMBL" id="CATKSN020000605">
    <property type="protein sequence ID" value="CAI9149932.1"/>
    <property type="molecule type" value="Genomic_DNA"/>
</dbReference>
<evidence type="ECO:0000313" key="4">
    <source>
        <dbReference type="EMBL" id="CAI9149931.1"/>
    </source>
</evidence>
<dbReference type="EMBL" id="CATKSN020000605">
    <property type="protein sequence ID" value="CAI9149944.1"/>
    <property type="molecule type" value="Genomic_DNA"/>
</dbReference>
<feature type="compositionally biased region" description="Pro residues" evidence="1">
    <location>
        <begin position="102"/>
        <end position="119"/>
    </location>
</feature>
<evidence type="ECO:0000313" key="18">
    <source>
        <dbReference type="EMBL" id="CAI9149945.1"/>
    </source>
</evidence>
<evidence type="ECO:0000313" key="8">
    <source>
        <dbReference type="EMBL" id="CAI9149935.1"/>
    </source>
</evidence>
<comment type="caution">
    <text evidence="18">The sequence shown here is derived from an EMBL/GenBank/DDBJ whole genome shotgun (WGS) entry which is preliminary data.</text>
</comment>
<dbReference type="EMBL" id="CATKSN020000605">
    <property type="protein sequence ID" value="CAI9149931.1"/>
    <property type="molecule type" value="Genomic_DNA"/>
</dbReference>
<evidence type="ECO:0000313" key="14">
    <source>
        <dbReference type="EMBL" id="CAI9149941.1"/>
    </source>
</evidence>
<protein>
    <submittedName>
        <fullName evidence="18">Uncharacterized protein</fullName>
    </submittedName>
</protein>
<feature type="compositionally biased region" description="Low complexity" evidence="1">
    <location>
        <begin position="38"/>
        <end position="51"/>
    </location>
</feature>
<dbReference type="EMBL" id="CATKSN020000605">
    <property type="protein sequence ID" value="CAI9149930.1"/>
    <property type="molecule type" value="Genomic_DNA"/>
</dbReference>
<name>A0ABN8XMW7_RANTA</name>
<evidence type="ECO:0000313" key="21">
    <source>
        <dbReference type="EMBL" id="CAI9149951.1"/>
    </source>
</evidence>
<feature type="region of interest" description="Disordered" evidence="1">
    <location>
        <begin position="96"/>
        <end position="150"/>
    </location>
</feature>
<dbReference type="EMBL" id="CATKSN020000605">
    <property type="protein sequence ID" value="CAI9149956.1"/>
    <property type="molecule type" value="Genomic_DNA"/>
</dbReference>
<dbReference type="EMBL" id="CATKSN020000605">
    <property type="protein sequence ID" value="CAI9149952.1"/>
    <property type="molecule type" value="Genomic_DNA"/>
</dbReference>
<sequence>WYDLRWRRLPPGAFKNPALRLLFALMCRVEPAGRTFPRGAPARAGSPAEASQSPHTGNPGQQTWPGPGARSVSGTPSGRSGVHAWAWGWGEGCGGLGALPPWASPGPPPVSAPQPPGPLPFVAQGHVAPEVSDSGPPRTAALGPLSLPRA</sequence>
<dbReference type="EMBL" id="CATKSN020000605">
    <property type="protein sequence ID" value="CAI9149949.1"/>
    <property type="molecule type" value="Genomic_DNA"/>
</dbReference>
<dbReference type="EMBL" id="CATKSN020000605">
    <property type="protein sequence ID" value="CAI9149934.1"/>
    <property type="molecule type" value="Genomic_DNA"/>
</dbReference>
<evidence type="ECO:0000313" key="12">
    <source>
        <dbReference type="EMBL" id="CAI9149939.1"/>
    </source>
</evidence>
<keyword evidence="26" id="KW-1185">Reference proteome</keyword>
<dbReference type="Proteomes" id="UP001176941">
    <property type="component" value="Unassembled WGS sequence"/>
</dbReference>
<evidence type="ECO:0000313" key="15">
    <source>
        <dbReference type="EMBL" id="CAI9149942.1"/>
    </source>
</evidence>
<dbReference type="EMBL" id="CATKSN020000605">
    <property type="protein sequence ID" value="CAI9149929.1"/>
    <property type="molecule type" value="Genomic_DNA"/>
</dbReference>